<organism evidence="2 3">
    <name type="scientific">Colletotrichum orchidophilum</name>
    <dbReference type="NCBI Taxonomy" id="1209926"/>
    <lineage>
        <taxon>Eukaryota</taxon>
        <taxon>Fungi</taxon>
        <taxon>Dikarya</taxon>
        <taxon>Ascomycota</taxon>
        <taxon>Pezizomycotina</taxon>
        <taxon>Sordariomycetes</taxon>
        <taxon>Hypocreomycetidae</taxon>
        <taxon>Glomerellales</taxon>
        <taxon>Glomerellaceae</taxon>
        <taxon>Colletotrichum</taxon>
    </lineage>
</organism>
<dbReference type="RefSeq" id="XP_022480458.1">
    <property type="nucleotide sequence ID" value="XM_022613030.1"/>
</dbReference>
<feature type="region of interest" description="Disordered" evidence="1">
    <location>
        <begin position="51"/>
        <end position="100"/>
    </location>
</feature>
<evidence type="ECO:0000313" key="3">
    <source>
        <dbReference type="Proteomes" id="UP000176998"/>
    </source>
</evidence>
<dbReference type="EMBL" id="MJBS01000007">
    <property type="protein sequence ID" value="OHF03321.1"/>
    <property type="molecule type" value="Genomic_DNA"/>
</dbReference>
<sequence>MCFQEPVILVAFGPFHVGRTAPPTLLLPHRSFGGGAALLVTVRLPSVPVPVLGHRPRLKSNHECGQTSQGRRSRGEGGRQASWGDMAPSARGLEATWAQT</sequence>
<keyword evidence="3" id="KW-1185">Reference proteome</keyword>
<dbReference type="AlphaFoldDB" id="A0A1G4BPD3"/>
<protein>
    <submittedName>
        <fullName evidence="2">Uncharacterized protein</fullName>
    </submittedName>
</protein>
<evidence type="ECO:0000256" key="1">
    <source>
        <dbReference type="SAM" id="MobiDB-lite"/>
    </source>
</evidence>
<accession>A0A1G4BPD3</accession>
<dbReference type="GeneID" id="34554540"/>
<dbReference type="Proteomes" id="UP000176998">
    <property type="component" value="Unassembled WGS sequence"/>
</dbReference>
<gene>
    <name evidence="2" type="ORF">CORC01_01374</name>
</gene>
<evidence type="ECO:0000313" key="2">
    <source>
        <dbReference type="EMBL" id="OHF03321.1"/>
    </source>
</evidence>
<proteinExistence type="predicted"/>
<reference evidence="2 3" key="1">
    <citation type="submission" date="2016-09" db="EMBL/GenBank/DDBJ databases">
        <authorList>
            <person name="Capua I."/>
            <person name="De Benedictis P."/>
            <person name="Joannis T."/>
            <person name="Lombin L.H."/>
            <person name="Cattoli G."/>
        </authorList>
    </citation>
    <scope>NUCLEOTIDE SEQUENCE [LARGE SCALE GENOMIC DNA]</scope>
    <source>
        <strain evidence="2 3">IMI 309357</strain>
    </source>
</reference>
<name>A0A1G4BPD3_9PEZI</name>
<comment type="caution">
    <text evidence="2">The sequence shown here is derived from an EMBL/GenBank/DDBJ whole genome shotgun (WGS) entry which is preliminary data.</text>
</comment>